<accession>A0A2W4QWQ3</accession>
<name>A0A2W4QWQ3_9GAMM</name>
<protein>
    <recommendedName>
        <fullName evidence="3">DUF4276 domain-containing protein</fullName>
    </recommendedName>
</protein>
<evidence type="ECO:0000313" key="1">
    <source>
        <dbReference type="EMBL" id="PZN74529.1"/>
    </source>
</evidence>
<gene>
    <name evidence="1" type="ORF">DM484_21025</name>
</gene>
<dbReference type="EMBL" id="QJPH01000424">
    <property type="protein sequence ID" value="PZN74529.1"/>
    <property type="molecule type" value="Genomic_DNA"/>
</dbReference>
<evidence type="ECO:0008006" key="3">
    <source>
        <dbReference type="Google" id="ProtNLM"/>
    </source>
</evidence>
<organism evidence="1 2">
    <name type="scientific">Candidatus Methylumidiphilus alinenensis</name>
    <dbReference type="NCBI Taxonomy" id="2202197"/>
    <lineage>
        <taxon>Bacteria</taxon>
        <taxon>Pseudomonadati</taxon>
        <taxon>Pseudomonadota</taxon>
        <taxon>Gammaproteobacteria</taxon>
        <taxon>Methylococcales</taxon>
        <taxon>Candidatus Methylumidiphilus</taxon>
    </lineage>
</organism>
<reference evidence="1 2" key="1">
    <citation type="journal article" date="2018" name="Aquat. Microb. Ecol.">
        <title>Gammaproteobacterial methanotrophs dominate.</title>
        <authorList>
            <person name="Rissanen A.J."/>
            <person name="Saarenheimo J."/>
            <person name="Tiirola M."/>
            <person name="Peura S."/>
            <person name="Aalto S.L."/>
            <person name="Karvinen A."/>
            <person name="Nykanen H."/>
        </authorList>
    </citation>
    <scope>NUCLEOTIDE SEQUENCE [LARGE SCALE GENOMIC DNA]</scope>
    <source>
        <strain evidence="1">AMbin10</strain>
    </source>
</reference>
<sequence length="207" mass="23256">MKELRYTLLADGGSDKVLMPIIDWLFKSRLKEVAYSGNFYAPPHHGGVSKRVKQTLKLYPCDVLFVHRDAEKEAFELRVQEIHNELAIFENPYVAIVPVHMTEAWLLSNESAIREAANNPNGKEDLGVPPSNKWDKIPDPKGVLFASLKAATGLRGRRLDKFHLDAARYRVAQLTSDFSGLAGLPAFRQLCSDIDAYIETSPIFRSS</sequence>
<evidence type="ECO:0000313" key="2">
    <source>
        <dbReference type="Proteomes" id="UP000249396"/>
    </source>
</evidence>
<dbReference type="AlphaFoldDB" id="A0A2W4QWQ3"/>
<proteinExistence type="predicted"/>
<dbReference type="Proteomes" id="UP000249396">
    <property type="component" value="Unassembled WGS sequence"/>
</dbReference>
<comment type="caution">
    <text evidence="1">The sequence shown here is derived from an EMBL/GenBank/DDBJ whole genome shotgun (WGS) entry which is preliminary data.</text>
</comment>